<gene>
    <name evidence="1" type="ORF">D3P09_14115</name>
</gene>
<dbReference type="Gene3D" id="2.60.120.370">
    <property type="entry name" value="YhcH/YjgK/YiaL"/>
    <property type="match status" value="1"/>
</dbReference>
<dbReference type="InterPro" id="IPR004375">
    <property type="entry name" value="NanQ/TabA/YiaL"/>
</dbReference>
<sequence>MIVGSLKHGCWERKLAHPAIAQALEYLSAADFSAMEDGKHPIQGEEMYARIMTLSTKAASEQPAERHQSYIDVHYLLEGEETIGWMQDDGAASPVQAYDPEQDYALYGELANESLVKLTPGMLAVLFPEDLHRPCLTEDAPSRIRKVVIKIHLALLQV</sequence>
<dbReference type="RefSeq" id="WP_120111144.1">
    <property type="nucleotide sequence ID" value="NZ_QXQB01000003.1"/>
</dbReference>
<accession>A0A3A6PK40</accession>
<evidence type="ECO:0000313" key="1">
    <source>
        <dbReference type="EMBL" id="RJX38679.1"/>
    </source>
</evidence>
<dbReference type="Proteomes" id="UP000267798">
    <property type="component" value="Unassembled WGS sequence"/>
</dbReference>
<dbReference type="OrthoDB" id="9792756at2"/>
<dbReference type="SUPFAM" id="SSF51197">
    <property type="entry name" value="Clavaminate synthase-like"/>
    <property type="match status" value="1"/>
</dbReference>
<organism evidence="1 2">
    <name type="scientific">Paenibacillus pinisoli</name>
    <dbReference type="NCBI Taxonomy" id="1276110"/>
    <lineage>
        <taxon>Bacteria</taxon>
        <taxon>Bacillati</taxon>
        <taxon>Bacillota</taxon>
        <taxon>Bacilli</taxon>
        <taxon>Bacillales</taxon>
        <taxon>Paenibacillaceae</taxon>
        <taxon>Paenibacillus</taxon>
    </lineage>
</organism>
<evidence type="ECO:0000313" key="2">
    <source>
        <dbReference type="Proteomes" id="UP000267798"/>
    </source>
</evidence>
<keyword evidence="2" id="KW-1185">Reference proteome</keyword>
<dbReference type="Pfam" id="PF04074">
    <property type="entry name" value="DUF386"/>
    <property type="match status" value="1"/>
</dbReference>
<proteinExistence type="predicted"/>
<name>A0A3A6PK40_9BACL</name>
<protein>
    <submittedName>
        <fullName evidence="1">DUF386 domain-containing protein</fullName>
    </submittedName>
</protein>
<dbReference type="NCBIfam" id="TIGR00022">
    <property type="entry name" value="YhcH/YjgK/YiaL family protein"/>
    <property type="match status" value="1"/>
</dbReference>
<dbReference type="PANTHER" id="PTHR34986:SF1">
    <property type="entry name" value="PROTEIN YIAL"/>
    <property type="match status" value="1"/>
</dbReference>
<dbReference type="EMBL" id="QXQB01000003">
    <property type="protein sequence ID" value="RJX38679.1"/>
    <property type="molecule type" value="Genomic_DNA"/>
</dbReference>
<reference evidence="1 2" key="1">
    <citation type="submission" date="2018-09" db="EMBL/GenBank/DDBJ databases">
        <title>Paenibacillus aracenensis nov. sp. isolated from a cave in southern Spain.</title>
        <authorList>
            <person name="Jurado V."/>
            <person name="Gutierrez-Patricio S."/>
            <person name="Gonzalez-Pimentel J.L."/>
            <person name="Miller A.Z."/>
            <person name="Laiz L."/>
            <person name="Saiz-Jimenez C."/>
        </authorList>
    </citation>
    <scope>NUCLEOTIDE SEQUENCE [LARGE SCALE GENOMIC DNA]</scope>
    <source>
        <strain evidence="1 2">JCM 19203</strain>
    </source>
</reference>
<dbReference type="PANTHER" id="PTHR34986">
    <property type="entry name" value="EVOLVED BETA-GALACTOSIDASE SUBUNIT BETA"/>
    <property type="match status" value="1"/>
</dbReference>
<dbReference type="GO" id="GO:0005829">
    <property type="term" value="C:cytosol"/>
    <property type="evidence" value="ECO:0007669"/>
    <property type="project" value="TreeGrafter"/>
</dbReference>
<comment type="caution">
    <text evidence="1">The sequence shown here is derived from an EMBL/GenBank/DDBJ whole genome shotgun (WGS) entry which is preliminary data.</text>
</comment>
<dbReference type="InterPro" id="IPR037012">
    <property type="entry name" value="NanQ/TabA/YiaL_sf"/>
</dbReference>
<dbReference type="AlphaFoldDB" id="A0A3A6PK40"/>